<keyword evidence="5" id="KW-0547">Nucleotide-binding</keyword>
<dbReference type="InterPro" id="IPR004364">
    <property type="entry name" value="Aa-tRNA-synt_II"/>
</dbReference>
<dbReference type="InterPro" id="IPR006195">
    <property type="entry name" value="aa-tRNA-synth_II"/>
</dbReference>
<keyword evidence="3" id="KW-0436">Ligase</keyword>
<evidence type="ECO:0000256" key="3">
    <source>
        <dbReference type="ARBA" id="ARBA00022598"/>
    </source>
</evidence>
<accession>C1FJF3</accession>
<evidence type="ECO:0000256" key="11">
    <source>
        <dbReference type="RuleBase" id="RU003748"/>
    </source>
</evidence>
<dbReference type="InterPro" id="IPR002313">
    <property type="entry name" value="Lys-tRNA-ligase_II"/>
</dbReference>
<dbReference type="eggNOG" id="KOG1885">
    <property type="taxonomic scope" value="Eukaryota"/>
</dbReference>
<dbReference type="NCBIfam" id="TIGR00499">
    <property type="entry name" value="lysS_bact"/>
    <property type="match status" value="1"/>
</dbReference>
<organism evidence="14 15">
    <name type="scientific">Micromonas commoda (strain RCC299 / NOUM17 / CCMP2709)</name>
    <name type="common">Picoplanktonic green alga</name>
    <dbReference type="NCBI Taxonomy" id="296587"/>
    <lineage>
        <taxon>Eukaryota</taxon>
        <taxon>Viridiplantae</taxon>
        <taxon>Chlorophyta</taxon>
        <taxon>Mamiellophyceae</taxon>
        <taxon>Mamiellales</taxon>
        <taxon>Mamiellaceae</taxon>
        <taxon>Micromonas</taxon>
    </lineage>
</organism>
<dbReference type="CDD" id="cd00775">
    <property type="entry name" value="LysRS_core"/>
    <property type="match status" value="1"/>
</dbReference>
<keyword evidence="15" id="KW-1185">Reference proteome</keyword>
<dbReference type="GO" id="GO:0046872">
    <property type="term" value="F:metal ion binding"/>
    <property type="evidence" value="ECO:0007669"/>
    <property type="project" value="UniProtKB-KW"/>
</dbReference>
<evidence type="ECO:0000313" key="15">
    <source>
        <dbReference type="Proteomes" id="UP000002009"/>
    </source>
</evidence>
<feature type="compositionally biased region" description="Gly residues" evidence="12">
    <location>
        <begin position="24"/>
        <end position="43"/>
    </location>
</feature>
<evidence type="ECO:0000256" key="1">
    <source>
        <dbReference type="ARBA" id="ARBA00008226"/>
    </source>
</evidence>
<dbReference type="PANTHER" id="PTHR42918:SF15">
    <property type="entry name" value="LYSINE--TRNA LIGASE, CHLOROPLASTIC_MITOCHONDRIAL"/>
    <property type="match status" value="1"/>
</dbReference>
<dbReference type="PANTHER" id="PTHR42918">
    <property type="entry name" value="LYSYL-TRNA SYNTHETASE"/>
    <property type="match status" value="1"/>
</dbReference>
<keyword evidence="4" id="KW-0479">Metal-binding</keyword>
<feature type="region of interest" description="Disordered" evidence="12">
    <location>
        <begin position="1"/>
        <end position="53"/>
    </location>
</feature>
<name>C1FJF3_MICCC</name>
<dbReference type="InterPro" id="IPR018149">
    <property type="entry name" value="Lys-tRNA-synth_II_C"/>
</dbReference>
<feature type="domain" description="Aminoacyl-transfer RNA synthetases class-II family profile" evidence="13">
    <location>
        <begin position="227"/>
        <end position="560"/>
    </location>
</feature>
<evidence type="ECO:0000256" key="10">
    <source>
        <dbReference type="ARBA" id="ARBA00048573"/>
    </source>
</evidence>
<dbReference type="EC" id="6.1.1.6" evidence="2 11"/>
<dbReference type="Pfam" id="PF01336">
    <property type="entry name" value="tRNA_anti-codon"/>
    <property type="match status" value="1"/>
</dbReference>
<gene>
    <name evidence="14" type="ORF">MICPUN_87128</name>
</gene>
<comment type="similarity">
    <text evidence="1">Belongs to the class-II aminoacyl-tRNA synthetase family.</text>
</comment>
<dbReference type="OrthoDB" id="21243at2759"/>
<dbReference type="Gene3D" id="3.30.930.10">
    <property type="entry name" value="Bira Bifunctional Protein, Domain 2"/>
    <property type="match status" value="1"/>
</dbReference>
<dbReference type="GO" id="GO:0004824">
    <property type="term" value="F:lysine-tRNA ligase activity"/>
    <property type="evidence" value="ECO:0007669"/>
    <property type="project" value="UniProtKB-EC"/>
</dbReference>
<dbReference type="PROSITE" id="PS50862">
    <property type="entry name" value="AA_TRNA_LIGASE_II"/>
    <property type="match status" value="1"/>
</dbReference>
<protein>
    <recommendedName>
        <fullName evidence="2 11">Lysine--tRNA ligase</fullName>
        <ecNumber evidence="2 11">6.1.1.6</ecNumber>
    </recommendedName>
    <alternativeName>
        <fullName evidence="9 11">Lysyl-tRNA synthetase</fullName>
    </alternativeName>
</protein>
<evidence type="ECO:0000259" key="13">
    <source>
        <dbReference type="PROSITE" id="PS50862"/>
    </source>
</evidence>
<dbReference type="SUPFAM" id="SSF50249">
    <property type="entry name" value="Nucleic acid-binding proteins"/>
    <property type="match status" value="1"/>
</dbReference>
<dbReference type="GeneID" id="8247971"/>
<evidence type="ECO:0000256" key="2">
    <source>
        <dbReference type="ARBA" id="ARBA00013166"/>
    </source>
</evidence>
<dbReference type="RefSeq" id="XP_002509325.1">
    <property type="nucleotide sequence ID" value="XM_002509279.1"/>
</dbReference>
<proteinExistence type="inferred from homology"/>
<dbReference type="NCBIfam" id="NF001756">
    <property type="entry name" value="PRK00484.1"/>
    <property type="match status" value="1"/>
</dbReference>
<dbReference type="OMA" id="WESTHHA"/>
<dbReference type="InterPro" id="IPR044136">
    <property type="entry name" value="Lys-tRNA-ligase_II_N"/>
</dbReference>
<dbReference type="InterPro" id="IPR004365">
    <property type="entry name" value="NA-bd_OB_tRNA"/>
</dbReference>
<dbReference type="SUPFAM" id="SSF55681">
    <property type="entry name" value="Class II aaRS and biotin synthetases"/>
    <property type="match status" value="1"/>
</dbReference>
<reference evidence="14 15" key="1">
    <citation type="journal article" date="2009" name="Science">
        <title>Green evolution and dynamic adaptations revealed by genomes of the marine picoeukaryotes Micromonas.</title>
        <authorList>
            <person name="Worden A.Z."/>
            <person name="Lee J.H."/>
            <person name="Mock T."/>
            <person name="Rouze P."/>
            <person name="Simmons M.P."/>
            <person name="Aerts A.L."/>
            <person name="Allen A.E."/>
            <person name="Cuvelier M.L."/>
            <person name="Derelle E."/>
            <person name="Everett M.V."/>
            <person name="Foulon E."/>
            <person name="Grimwood J."/>
            <person name="Gundlach H."/>
            <person name="Henrissat B."/>
            <person name="Napoli C."/>
            <person name="McDonald S.M."/>
            <person name="Parker M.S."/>
            <person name="Rombauts S."/>
            <person name="Salamov A."/>
            <person name="Von Dassow P."/>
            <person name="Badger J.H."/>
            <person name="Coutinho P.M."/>
            <person name="Demir E."/>
            <person name="Dubchak I."/>
            <person name="Gentemann C."/>
            <person name="Eikrem W."/>
            <person name="Gready J.E."/>
            <person name="John U."/>
            <person name="Lanier W."/>
            <person name="Lindquist E.A."/>
            <person name="Lucas S."/>
            <person name="Mayer K.F."/>
            <person name="Moreau H."/>
            <person name="Not F."/>
            <person name="Otillar R."/>
            <person name="Panaud O."/>
            <person name="Pangilinan J."/>
            <person name="Paulsen I."/>
            <person name="Piegu B."/>
            <person name="Poliakov A."/>
            <person name="Robbens S."/>
            <person name="Schmutz J."/>
            <person name="Toulza E."/>
            <person name="Wyss T."/>
            <person name="Zelensky A."/>
            <person name="Zhou K."/>
            <person name="Armbrust E.V."/>
            <person name="Bhattacharya D."/>
            <person name="Goodenough U.W."/>
            <person name="Van de Peer Y."/>
            <person name="Grigoriev I.V."/>
        </authorList>
    </citation>
    <scope>NUCLEOTIDE SEQUENCE [LARGE SCALE GENOMIC DNA]</scope>
    <source>
        <strain evidence="15">RCC299 / NOUM17</strain>
    </source>
</reference>
<dbReference type="KEGG" id="mis:MICPUN_87128"/>
<dbReference type="InParanoid" id="C1FJF3"/>
<comment type="catalytic activity">
    <reaction evidence="10 11">
        <text>tRNA(Lys) + L-lysine + ATP = L-lysyl-tRNA(Lys) + AMP + diphosphate</text>
        <dbReference type="Rhea" id="RHEA:20792"/>
        <dbReference type="Rhea" id="RHEA-COMP:9696"/>
        <dbReference type="Rhea" id="RHEA-COMP:9697"/>
        <dbReference type="ChEBI" id="CHEBI:30616"/>
        <dbReference type="ChEBI" id="CHEBI:32551"/>
        <dbReference type="ChEBI" id="CHEBI:33019"/>
        <dbReference type="ChEBI" id="CHEBI:78442"/>
        <dbReference type="ChEBI" id="CHEBI:78529"/>
        <dbReference type="ChEBI" id="CHEBI:456215"/>
        <dbReference type="EC" id="6.1.1.6"/>
    </reaction>
</comment>
<dbReference type="Gene3D" id="2.40.50.140">
    <property type="entry name" value="Nucleic acid-binding proteins"/>
    <property type="match status" value="1"/>
</dbReference>
<keyword evidence="6" id="KW-0067">ATP-binding</keyword>
<evidence type="ECO:0000256" key="7">
    <source>
        <dbReference type="ARBA" id="ARBA00022917"/>
    </source>
</evidence>
<sequence>MEIAAGVTPPPAPEKPKPASPQKKGGGNNQQKKGGGGGGGNSKGGDAEGAGTSSAEEVKALRIAKVAQLRDAGAEPFAYRFDRTHTATQLQSIHKDLADGAEVEGTVEAVCGRVKARRVFGKLAFLSLEDDGGSIQLYCDKKRIDAVTPGAFKRIVDLVDMGDIVGARGTVKRTEKGELSIAVDSFEMLTKSLLPLPDKFKGLTDVEMRYRQRYVDLIANPEVRDTFRARAGIVSGIRRFLDDRAFMEMETPVLETRAGGADAKPFNTFHNALGMNLTLRIATELHLKRLVVGGFERVYEMGRIFRNEGISTRHNPEFTSVEVYQAYADVSDMLELTEEMICYCCERANGGALKIQYGDELIDLGQRPWRRAPMNDLVKEAAGVDVMGDYGHNGDLAGAKAAAEAALRALGDKESMSGIPGVQQAPSVGHVLNEMFEATVETKLRQPTFVLDHPVEISPLAKPHRAKPGVTERFELFIVGRELANSFSELTDPVDQRTRLESQIETHRYEAELYPIAMDEDFVTALEYGMPPTAGMGLGVDRLVMLLTNSASIRDVIAFPLLKSQD</sequence>
<evidence type="ECO:0000256" key="9">
    <source>
        <dbReference type="ARBA" id="ARBA00030563"/>
    </source>
</evidence>
<keyword evidence="8" id="KW-0030">Aminoacyl-tRNA synthetase</keyword>
<dbReference type="CDD" id="cd04322">
    <property type="entry name" value="LysRS_N"/>
    <property type="match status" value="1"/>
</dbReference>
<dbReference type="AlphaFoldDB" id="C1FJF3"/>
<dbReference type="GO" id="GO:0006430">
    <property type="term" value="P:lysyl-tRNA aminoacylation"/>
    <property type="evidence" value="ECO:0007669"/>
    <property type="project" value="InterPro"/>
</dbReference>
<dbReference type="InterPro" id="IPR012340">
    <property type="entry name" value="NA-bd_OB-fold"/>
</dbReference>
<dbReference type="GO" id="GO:0005524">
    <property type="term" value="F:ATP binding"/>
    <property type="evidence" value="ECO:0007669"/>
    <property type="project" value="UniProtKB-KW"/>
</dbReference>
<evidence type="ECO:0000313" key="14">
    <source>
        <dbReference type="EMBL" id="ACO70583.1"/>
    </source>
</evidence>
<evidence type="ECO:0000256" key="5">
    <source>
        <dbReference type="ARBA" id="ARBA00022741"/>
    </source>
</evidence>
<dbReference type="InterPro" id="IPR045864">
    <property type="entry name" value="aa-tRNA-synth_II/BPL/LPL"/>
</dbReference>
<dbReference type="GO" id="GO:0005829">
    <property type="term" value="C:cytosol"/>
    <property type="evidence" value="ECO:0007669"/>
    <property type="project" value="TreeGrafter"/>
</dbReference>
<dbReference type="Pfam" id="PF00152">
    <property type="entry name" value="tRNA-synt_2"/>
    <property type="match status" value="1"/>
</dbReference>
<dbReference type="STRING" id="296587.C1FJF3"/>
<evidence type="ECO:0000256" key="8">
    <source>
        <dbReference type="ARBA" id="ARBA00023146"/>
    </source>
</evidence>
<dbReference type="Proteomes" id="UP000002009">
    <property type="component" value="Chromosome 12"/>
</dbReference>
<dbReference type="FunCoup" id="C1FJF3">
    <property type="interactions" value="606"/>
</dbReference>
<dbReference type="EMBL" id="CP001577">
    <property type="protein sequence ID" value="ACO70583.1"/>
    <property type="molecule type" value="Genomic_DNA"/>
</dbReference>
<dbReference type="GO" id="GO:0000049">
    <property type="term" value="F:tRNA binding"/>
    <property type="evidence" value="ECO:0007669"/>
    <property type="project" value="TreeGrafter"/>
</dbReference>
<keyword evidence="7" id="KW-0648">Protein biosynthesis</keyword>
<dbReference type="PRINTS" id="PR00982">
    <property type="entry name" value="TRNASYNTHLYS"/>
</dbReference>
<dbReference type="FunFam" id="2.40.50.140:FF:000024">
    <property type="entry name" value="Lysine--tRNA ligase"/>
    <property type="match status" value="1"/>
</dbReference>
<evidence type="ECO:0000256" key="12">
    <source>
        <dbReference type="SAM" id="MobiDB-lite"/>
    </source>
</evidence>
<dbReference type="HAMAP" id="MF_00252">
    <property type="entry name" value="Lys_tRNA_synth_class2"/>
    <property type="match status" value="1"/>
</dbReference>
<evidence type="ECO:0000256" key="6">
    <source>
        <dbReference type="ARBA" id="ARBA00022840"/>
    </source>
</evidence>
<evidence type="ECO:0000256" key="4">
    <source>
        <dbReference type="ARBA" id="ARBA00022723"/>
    </source>
</evidence>